<dbReference type="EMBL" id="JAWXYC010000004">
    <property type="protein sequence ID" value="MDX5952422.1"/>
    <property type="molecule type" value="Genomic_DNA"/>
</dbReference>
<evidence type="ECO:0000256" key="1">
    <source>
        <dbReference type="SAM" id="MobiDB-lite"/>
    </source>
</evidence>
<gene>
    <name evidence="2" type="ORF">SIM66_14640</name>
</gene>
<comment type="caution">
    <text evidence="2">The sequence shown here is derived from an EMBL/GenBank/DDBJ whole genome shotgun (WGS) entry which is preliminary data.</text>
</comment>
<evidence type="ECO:0000313" key="3">
    <source>
        <dbReference type="Proteomes" id="UP001277471"/>
    </source>
</evidence>
<protein>
    <submittedName>
        <fullName evidence="2">Uncharacterized protein</fullName>
    </submittedName>
</protein>
<reference evidence="2 3" key="1">
    <citation type="submission" date="2023-11" db="EMBL/GenBank/DDBJ databases">
        <title>MicrobeMod: A computational toolkit for identifying prokaryotic methylation and restriction-modification with nanopore sequencing.</title>
        <authorList>
            <person name="Crits-Christoph A."/>
            <person name="Kang S.C."/>
            <person name="Lee H."/>
            <person name="Ostrov N."/>
        </authorList>
    </citation>
    <scope>NUCLEOTIDE SEQUENCE [LARGE SCALE GENOMIC DNA]</scope>
    <source>
        <strain evidence="2 3">ATCC 29145</strain>
    </source>
</reference>
<accession>A0ABU4P5N6</accession>
<keyword evidence="3" id="KW-1185">Reference proteome</keyword>
<evidence type="ECO:0000313" key="2">
    <source>
        <dbReference type="EMBL" id="MDX5952422.1"/>
    </source>
</evidence>
<sequence>MMVTATKLDGSAMAVPVAFISPRQQYSRLSCTPSRRAASVTTTPGRNASSTIRTFSAGV</sequence>
<name>A0ABU4P5N6_AZOBR</name>
<proteinExistence type="predicted"/>
<dbReference type="Proteomes" id="UP001277471">
    <property type="component" value="Unassembled WGS sequence"/>
</dbReference>
<organism evidence="2 3">
    <name type="scientific">Azospirillum brasilense</name>
    <dbReference type="NCBI Taxonomy" id="192"/>
    <lineage>
        <taxon>Bacteria</taxon>
        <taxon>Pseudomonadati</taxon>
        <taxon>Pseudomonadota</taxon>
        <taxon>Alphaproteobacteria</taxon>
        <taxon>Rhodospirillales</taxon>
        <taxon>Azospirillaceae</taxon>
        <taxon>Azospirillum</taxon>
    </lineage>
</organism>
<feature type="region of interest" description="Disordered" evidence="1">
    <location>
        <begin position="37"/>
        <end position="59"/>
    </location>
</feature>